<keyword evidence="5 6" id="KW-0472">Membrane</keyword>
<feature type="transmembrane region" description="Helical" evidence="6">
    <location>
        <begin position="360"/>
        <end position="381"/>
    </location>
</feature>
<dbReference type="Proteomes" id="UP000286976">
    <property type="component" value="Unassembled WGS sequence"/>
</dbReference>
<feature type="transmembrane region" description="Helical" evidence="6">
    <location>
        <begin position="64"/>
        <end position="83"/>
    </location>
</feature>
<dbReference type="PANTHER" id="PTHR30250:SF28">
    <property type="entry name" value="POLYSACCHARIDE BIOSYNTHESIS PROTEIN"/>
    <property type="match status" value="1"/>
</dbReference>
<reference evidence="7 8" key="1">
    <citation type="journal article" date="2011" name="Front. Microbiol.">
        <title>Genomic signatures of strain selection and enhancement in Bacillus atrophaeus var. globigii, a historical biowarfare simulant.</title>
        <authorList>
            <person name="Gibbons H.S."/>
            <person name="Broomall S.M."/>
            <person name="McNew L.A."/>
            <person name="Daligault H."/>
            <person name="Chapman C."/>
            <person name="Bruce D."/>
            <person name="Karavis M."/>
            <person name="Krepps M."/>
            <person name="McGregor P.A."/>
            <person name="Hong C."/>
            <person name="Park K.H."/>
            <person name="Akmal A."/>
            <person name="Feldman A."/>
            <person name="Lin J.S."/>
            <person name="Chang W.E."/>
            <person name="Higgs B.W."/>
            <person name="Demirev P."/>
            <person name="Lindquist J."/>
            <person name="Liem A."/>
            <person name="Fochler E."/>
            <person name="Read T.D."/>
            <person name="Tapia R."/>
            <person name="Johnson S."/>
            <person name="Bishop-Lilly K.A."/>
            <person name="Detter C."/>
            <person name="Han C."/>
            <person name="Sozhamannan S."/>
            <person name="Rosenzweig C.N."/>
            <person name="Skowronski E.W."/>
        </authorList>
    </citation>
    <scope>NUCLEOTIDE SEQUENCE [LARGE SCALE GENOMIC DNA]</scope>
    <source>
        <strain evidence="7 8">AIT1</strain>
    </source>
</reference>
<name>A0A432WTK6_9GAMM</name>
<evidence type="ECO:0008006" key="9">
    <source>
        <dbReference type="Google" id="ProtNLM"/>
    </source>
</evidence>
<feature type="transmembrane region" description="Helical" evidence="6">
    <location>
        <begin position="388"/>
        <end position="410"/>
    </location>
</feature>
<gene>
    <name evidence="7" type="ORF">CWE15_11560</name>
</gene>
<dbReference type="AlphaFoldDB" id="A0A432WTK6"/>
<evidence type="ECO:0000313" key="7">
    <source>
        <dbReference type="EMBL" id="RUO37099.1"/>
    </source>
</evidence>
<proteinExistence type="predicted"/>
<dbReference type="GO" id="GO:0005886">
    <property type="term" value="C:plasma membrane"/>
    <property type="evidence" value="ECO:0007669"/>
    <property type="project" value="UniProtKB-SubCell"/>
</dbReference>
<feature type="transmembrane region" description="Helical" evidence="6">
    <location>
        <begin position="136"/>
        <end position="156"/>
    </location>
</feature>
<evidence type="ECO:0000256" key="6">
    <source>
        <dbReference type="SAM" id="Phobius"/>
    </source>
</evidence>
<dbReference type="InterPro" id="IPR050833">
    <property type="entry name" value="Poly_Biosynth_Transport"/>
</dbReference>
<dbReference type="PANTHER" id="PTHR30250">
    <property type="entry name" value="PST FAMILY PREDICTED COLANIC ACID TRANSPORTER"/>
    <property type="match status" value="1"/>
</dbReference>
<keyword evidence="2" id="KW-1003">Cell membrane</keyword>
<evidence type="ECO:0000256" key="2">
    <source>
        <dbReference type="ARBA" id="ARBA00022475"/>
    </source>
</evidence>
<evidence type="ECO:0000256" key="4">
    <source>
        <dbReference type="ARBA" id="ARBA00022989"/>
    </source>
</evidence>
<evidence type="ECO:0000256" key="1">
    <source>
        <dbReference type="ARBA" id="ARBA00004651"/>
    </source>
</evidence>
<protein>
    <recommendedName>
        <fullName evidence="9">Translocase</fullName>
    </recommendedName>
</protein>
<feature type="transmembrane region" description="Helical" evidence="6">
    <location>
        <begin position="320"/>
        <end position="340"/>
    </location>
</feature>
<keyword evidence="8" id="KW-1185">Reference proteome</keyword>
<feature type="transmembrane region" description="Helical" evidence="6">
    <location>
        <begin position="34"/>
        <end position="58"/>
    </location>
</feature>
<comment type="caution">
    <text evidence="7">The sequence shown here is derived from an EMBL/GenBank/DDBJ whole genome shotgun (WGS) entry which is preliminary data.</text>
</comment>
<keyword evidence="3 6" id="KW-0812">Transmembrane</keyword>
<evidence type="ECO:0000256" key="3">
    <source>
        <dbReference type="ARBA" id="ARBA00022692"/>
    </source>
</evidence>
<evidence type="ECO:0000313" key="8">
    <source>
        <dbReference type="Proteomes" id="UP000286976"/>
    </source>
</evidence>
<feature type="transmembrane region" description="Helical" evidence="6">
    <location>
        <begin position="416"/>
        <end position="435"/>
    </location>
</feature>
<sequence>MKNLKLYHLKSHSCITVYKTFKEKLRSNEFSRNLTLVLSGNVTAKAIGILSAPIITRIYSPEDYGVFALFMGIVSIIGALSTLRYATAIPLIKNENALEAMLKLCFLMIAIVSAIACFVLLYYSDLFVVTFNAENIRSYLWFFPLAFFATGCYQTLSSWAIREKKFKIITQTTVTQSLSSSLSKILLGLLHLKPSGLLIGVIIQEAAGTFRLLKSMLRKYPLFFKRFNWGLVKSVAVRYKNFPLIQSWSQLLLALGAQLPVLLIGYLYDLKVAGAFGLAQSMISLPMNLIGQAVAQVYYAEIANMGKENPLEIYRLSAEVIKKMFIIGLFPVLFLLLFGPLTFKFVFGTEWKDAGVYSQILSLLILARFISTPVMSCLNVLEKQMLQLWINLFRVIFIVIVFCFASVLNFDVIEALFIYTITLSIYFLIVIKMVMSQLKKITKESV</sequence>
<accession>A0A432WTK6</accession>
<organism evidence="7 8">
    <name type="scientific">Aliidiomarina taiwanensis</name>
    <dbReference type="NCBI Taxonomy" id="946228"/>
    <lineage>
        <taxon>Bacteria</taxon>
        <taxon>Pseudomonadati</taxon>
        <taxon>Pseudomonadota</taxon>
        <taxon>Gammaproteobacteria</taxon>
        <taxon>Alteromonadales</taxon>
        <taxon>Idiomarinaceae</taxon>
        <taxon>Aliidiomarina</taxon>
    </lineage>
</organism>
<dbReference type="Pfam" id="PF13440">
    <property type="entry name" value="Polysacc_synt_3"/>
    <property type="match status" value="1"/>
</dbReference>
<keyword evidence="4 6" id="KW-1133">Transmembrane helix</keyword>
<dbReference type="EMBL" id="PIPQ01000014">
    <property type="protein sequence ID" value="RUO37099.1"/>
    <property type="molecule type" value="Genomic_DNA"/>
</dbReference>
<evidence type="ECO:0000256" key="5">
    <source>
        <dbReference type="ARBA" id="ARBA00023136"/>
    </source>
</evidence>
<comment type="subcellular location">
    <subcellularLocation>
        <location evidence="1">Cell membrane</location>
        <topology evidence="1">Multi-pass membrane protein</topology>
    </subcellularLocation>
</comment>
<feature type="transmembrane region" description="Helical" evidence="6">
    <location>
        <begin position="104"/>
        <end position="124"/>
    </location>
</feature>